<feature type="signal peptide" evidence="6">
    <location>
        <begin position="1"/>
        <end position="24"/>
    </location>
</feature>
<dbReference type="InterPro" id="IPR012944">
    <property type="entry name" value="SusD_RagB_dom"/>
</dbReference>
<evidence type="ECO:0000256" key="3">
    <source>
        <dbReference type="ARBA" id="ARBA00022729"/>
    </source>
</evidence>
<accession>A0A098YTD2</accession>
<sequence>MKNLHKISGLLLMGLLTMFTSCESLDQAPEDFFASGNFWKDQPQVSGYMTGLHRYLRSSYGIHFTMGELRGGLLGDGDDGSGVSVFGESMYNQTIIKQDLRADNALFNNWDGLYGEIVRVNLALQQIPECTFLTDAQKNLYLAQAYGMRAYYYFFLYRTWGGVPLVTDVAITKGKISAAALSRPRASAAEVMKLIKDDIKASEEKFNALGNDAFTSPYEWSAYATCMLKANIYAWAAKVSTGNCKATGNADLQTAKAALGKVIDSGKFKLMPAFYQAFRTDFKQKNKENILAVSFNTTDKAYMPNASYLCAQANFFTAAFDSEGNALTLSNNDPFGTSTLINGIVRYQYKESFWRSFDKGDSRRDATFFAVMGSKKDPMTGANFGSLLKKFAGHYDVAEGTHYFDCDGPIFRYAEALLLMAEIENDLGNDPSPYINQIRERAYGSDYPTYTRQDKYKNTKAILAEADKEFVFEGKRWFNLLRMHDANGRALVFDGTVNYPFIPGKDEGALLRETESYKVLWPVSVKTMTNDPAVLQTEGYK</sequence>
<evidence type="ECO:0000256" key="5">
    <source>
        <dbReference type="ARBA" id="ARBA00023237"/>
    </source>
</evidence>
<keyword evidence="3 6" id="KW-0732">Signal</keyword>
<dbReference type="AlphaFoldDB" id="A0A098YTD2"/>
<feature type="domain" description="RagB/SusD" evidence="7">
    <location>
        <begin position="351"/>
        <end position="540"/>
    </location>
</feature>
<evidence type="ECO:0000256" key="2">
    <source>
        <dbReference type="ARBA" id="ARBA00006275"/>
    </source>
</evidence>
<dbReference type="InterPro" id="IPR011990">
    <property type="entry name" value="TPR-like_helical_dom_sf"/>
</dbReference>
<evidence type="ECO:0000256" key="4">
    <source>
        <dbReference type="ARBA" id="ARBA00023136"/>
    </source>
</evidence>
<name>A0A098YTD2_9BACT</name>
<dbReference type="OrthoDB" id="1016139at2"/>
<feature type="domain" description="SusD-like N-terminal" evidence="8">
    <location>
        <begin position="88"/>
        <end position="225"/>
    </location>
</feature>
<dbReference type="Gene3D" id="1.25.40.390">
    <property type="match status" value="1"/>
</dbReference>
<dbReference type="Proteomes" id="UP000029723">
    <property type="component" value="Unassembled WGS sequence"/>
</dbReference>
<dbReference type="InterPro" id="IPR033985">
    <property type="entry name" value="SusD-like_N"/>
</dbReference>
<evidence type="ECO:0000256" key="1">
    <source>
        <dbReference type="ARBA" id="ARBA00004442"/>
    </source>
</evidence>
<feature type="chain" id="PRO_5001942804" evidence="6">
    <location>
        <begin position="25"/>
        <end position="541"/>
    </location>
</feature>
<reference evidence="9 10" key="1">
    <citation type="submission" date="2014-07" db="EMBL/GenBank/DDBJ databases">
        <authorList>
            <person name="McCorrison J."/>
            <person name="Sanka R."/>
            <person name="Torralba M."/>
            <person name="Gillis M."/>
            <person name="Haft D.H."/>
            <person name="Methe B."/>
            <person name="Sutton G."/>
            <person name="Nelson K.E."/>
        </authorList>
    </citation>
    <scope>NUCLEOTIDE SEQUENCE [LARGE SCALE GENOMIC DNA]</scope>
    <source>
        <strain evidence="9 10">S9-PR14</strain>
    </source>
</reference>
<evidence type="ECO:0000313" key="9">
    <source>
        <dbReference type="EMBL" id="KGI22562.1"/>
    </source>
</evidence>
<evidence type="ECO:0000259" key="7">
    <source>
        <dbReference type="Pfam" id="PF07980"/>
    </source>
</evidence>
<keyword evidence="4" id="KW-0472">Membrane</keyword>
<organism evidence="9 10">
    <name type="scientific">Hoylesella timonensis S9-PR14</name>
    <dbReference type="NCBI Taxonomy" id="1401062"/>
    <lineage>
        <taxon>Bacteria</taxon>
        <taxon>Pseudomonadati</taxon>
        <taxon>Bacteroidota</taxon>
        <taxon>Bacteroidia</taxon>
        <taxon>Bacteroidales</taxon>
        <taxon>Prevotellaceae</taxon>
        <taxon>Hoylesella</taxon>
    </lineage>
</organism>
<keyword evidence="5" id="KW-0998">Cell outer membrane</keyword>
<dbReference type="Pfam" id="PF07980">
    <property type="entry name" value="SusD_RagB"/>
    <property type="match status" value="1"/>
</dbReference>
<evidence type="ECO:0000259" key="8">
    <source>
        <dbReference type="Pfam" id="PF14322"/>
    </source>
</evidence>
<evidence type="ECO:0000256" key="6">
    <source>
        <dbReference type="SAM" id="SignalP"/>
    </source>
</evidence>
<proteinExistence type="inferred from homology"/>
<evidence type="ECO:0000313" key="10">
    <source>
        <dbReference type="Proteomes" id="UP000029723"/>
    </source>
</evidence>
<dbReference type="GO" id="GO:0009279">
    <property type="term" value="C:cell outer membrane"/>
    <property type="evidence" value="ECO:0007669"/>
    <property type="project" value="UniProtKB-SubCell"/>
</dbReference>
<dbReference type="Pfam" id="PF14322">
    <property type="entry name" value="SusD-like_3"/>
    <property type="match status" value="1"/>
</dbReference>
<comment type="similarity">
    <text evidence="2">Belongs to the SusD family.</text>
</comment>
<dbReference type="SUPFAM" id="SSF48452">
    <property type="entry name" value="TPR-like"/>
    <property type="match status" value="1"/>
</dbReference>
<dbReference type="EMBL" id="JRPQ01000066">
    <property type="protein sequence ID" value="KGI22562.1"/>
    <property type="molecule type" value="Genomic_DNA"/>
</dbReference>
<dbReference type="PROSITE" id="PS51257">
    <property type="entry name" value="PROKAR_LIPOPROTEIN"/>
    <property type="match status" value="1"/>
</dbReference>
<gene>
    <name evidence="9" type="ORF">HMPREF9304_03900</name>
</gene>
<protein>
    <submittedName>
        <fullName evidence="9">Glycan metabolism protein</fullName>
    </submittedName>
</protein>
<comment type="subcellular location">
    <subcellularLocation>
        <location evidence="1">Cell outer membrane</location>
    </subcellularLocation>
</comment>
<comment type="caution">
    <text evidence="9">The sequence shown here is derived from an EMBL/GenBank/DDBJ whole genome shotgun (WGS) entry which is preliminary data.</text>
</comment>